<dbReference type="RefSeq" id="XP_016261460.1">
    <property type="nucleotide sequence ID" value="XM_016407980.1"/>
</dbReference>
<gene>
    <name evidence="1" type="ORF">PV06_06818</name>
</gene>
<keyword evidence="2" id="KW-1185">Reference proteome</keyword>
<dbReference type="AlphaFoldDB" id="A0A0D2E0C1"/>
<evidence type="ECO:0000313" key="2">
    <source>
        <dbReference type="Proteomes" id="UP000053342"/>
    </source>
</evidence>
<dbReference type="GeneID" id="27358892"/>
<dbReference type="VEuPathDB" id="FungiDB:PV06_06818"/>
<dbReference type="HOGENOM" id="CLU_099905_0_0_1"/>
<protein>
    <submittedName>
        <fullName evidence="1">Uncharacterized protein</fullName>
    </submittedName>
</protein>
<organism evidence="1 2">
    <name type="scientific">Exophiala oligosperma</name>
    <dbReference type="NCBI Taxonomy" id="215243"/>
    <lineage>
        <taxon>Eukaryota</taxon>
        <taxon>Fungi</taxon>
        <taxon>Dikarya</taxon>
        <taxon>Ascomycota</taxon>
        <taxon>Pezizomycotina</taxon>
        <taxon>Eurotiomycetes</taxon>
        <taxon>Chaetothyriomycetidae</taxon>
        <taxon>Chaetothyriales</taxon>
        <taxon>Herpotrichiellaceae</taxon>
        <taxon>Exophiala</taxon>
    </lineage>
</organism>
<dbReference type="Proteomes" id="UP000053342">
    <property type="component" value="Unassembled WGS sequence"/>
</dbReference>
<sequence length="226" mass="25632">MEYEHDIPKSNEDTSPSPLPLTLQVDFSWKKYRSIITDKENPTEPIYNVHYGAFRSPHLTFKSADDKEVVGTGTLQVISINAKYEVHGRAGTLKALKRLKTRYTHLSYAYSDDPDTPVAMNWRSSCGLKRWDFVCLDEAENPVAKFSVNVWALRKMGHFEFLGDKASSNVALRDELVVTGFTLFYMMYLRANNILSLFGAAFAKPGPIDIEKEKEKEQGKVADVVK</sequence>
<proteinExistence type="predicted"/>
<accession>A0A0D2E0C1</accession>
<dbReference type="EMBL" id="KN847337">
    <property type="protein sequence ID" value="KIW41244.1"/>
    <property type="molecule type" value="Genomic_DNA"/>
</dbReference>
<evidence type="ECO:0000313" key="1">
    <source>
        <dbReference type="EMBL" id="KIW41244.1"/>
    </source>
</evidence>
<dbReference type="OrthoDB" id="4725912at2759"/>
<reference evidence="1 2" key="1">
    <citation type="submission" date="2015-01" db="EMBL/GenBank/DDBJ databases">
        <title>The Genome Sequence of Exophiala oligosperma CBS72588.</title>
        <authorList>
            <consortium name="The Broad Institute Genomics Platform"/>
            <person name="Cuomo C."/>
            <person name="de Hoog S."/>
            <person name="Gorbushina A."/>
            <person name="Stielow B."/>
            <person name="Teixiera M."/>
            <person name="Abouelleil A."/>
            <person name="Chapman S.B."/>
            <person name="Priest M."/>
            <person name="Young S.K."/>
            <person name="Wortman J."/>
            <person name="Nusbaum C."/>
            <person name="Birren B."/>
        </authorList>
    </citation>
    <scope>NUCLEOTIDE SEQUENCE [LARGE SCALE GENOMIC DNA]</scope>
    <source>
        <strain evidence="1 2">CBS 72588</strain>
    </source>
</reference>
<name>A0A0D2E0C1_9EURO</name>